<dbReference type="InterPro" id="IPR017896">
    <property type="entry name" value="4Fe4S_Fe-S-bd"/>
</dbReference>
<feature type="domain" description="4Fe-4S ferredoxin-type" evidence="16">
    <location>
        <begin position="151"/>
        <end position="180"/>
    </location>
</feature>
<keyword evidence="11" id="KW-0560">Oxidoreductase</keyword>
<evidence type="ECO:0000256" key="10">
    <source>
        <dbReference type="ARBA" id="ARBA00022723"/>
    </source>
</evidence>
<dbReference type="InterPro" id="IPR025192">
    <property type="entry name" value="Succ_DH/fum_Rdtase_N"/>
</dbReference>
<dbReference type="Gene3D" id="3.10.20.30">
    <property type="match status" value="1"/>
</dbReference>
<evidence type="ECO:0000256" key="12">
    <source>
        <dbReference type="ARBA" id="ARBA00023004"/>
    </source>
</evidence>
<evidence type="ECO:0000313" key="17">
    <source>
        <dbReference type="EMBL" id="MBK1713918.1"/>
    </source>
</evidence>
<reference evidence="17" key="2">
    <citation type="journal article" date="2020" name="Microorganisms">
        <title>Osmotic Adaptation and Compatible Solute Biosynthesis of Phototrophic Bacteria as Revealed from Genome Analyses.</title>
        <authorList>
            <person name="Imhoff J.F."/>
            <person name="Rahn T."/>
            <person name="Kunzel S."/>
            <person name="Keller A."/>
            <person name="Neulinger S.C."/>
        </authorList>
    </citation>
    <scope>NUCLEOTIDE SEQUENCE</scope>
    <source>
        <strain evidence="17">IM 151</strain>
    </source>
</reference>
<comment type="pathway">
    <text evidence="3">Carbohydrate metabolism; tricarboxylic acid cycle; fumarate from succinate (bacterial route): step 1/1.</text>
</comment>
<dbReference type="InterPro" id="IPR017900">
    <property type="entry name" value="4Fe4S_Fe_S_CS"/>
</dbReference>
<reference evidence="17" key="1">
    <citation type="submission" date="2017-08" db="EMBL/GenBank/DDBJ databases">
        <authorList>
            <person name="Imhoff J.F."/>
            <person name="Rahn T."/>
            <person name="Kuenzel S."/>
            <person name="Neulinger S.C."/>
        </authorList>
    </citation>
    <scope>NUCLEOTIDE SEQUENCE</scope>
    <source>
        <strain evidence="17">IM 151</strain>
    </source>
</reference>
<comment type="cofactor">
    <cofactor evidence="1">
        <name>[3Fe-4S] cluster</name>
        <dbReference type="ChEBI" id="CHEBI:21137"/>
    </cofactor>
</comment>
<dbReference type="Gene3D" id="1.10.1060.10">
    <property type="entry name" value="Alpha-helical ferredoxin"/>
    <property type="match status" value="1"/>
</dbReference>
<keyword evidence="9" id="KW-0001">2Fe-2S</keyword>
<dbReference type="NCBIfam" id="TIGR00384">
    <property type="entry name" value="dhsB"/>
    <property type="match status" value="1"/>
</dbReference>
<evidence type="ECO:0000256" key="14">
    <source>
        <dbReference type="ARBA" id="ARBA00023291"/>
    </source>
</evidence>
<dbReference type="PROSITE" id="PS51379">
    <property type="entry name" value="4FE4S_FER_2"/>
    <property type="match status" value="1"/>
</dbReference>
<evidence type="ECO:0000256" key="13">
    <source>
        <dbReference type="ARBA" id="ARBA00023014"/>
    </source>
</evidence>
<dbReference type="EC" id="1.3.5.1" evidence="5"/>
<dbReference type="PROSITE" id="PS00198">
    <property type="entry name" value="4FE4S_FER_1"/>
    <property type="match status" value="1"/>
</dbReference>
<dbReference type="Proteomes" id="UP001041814">
    <property type="component" value="Unassembled WGS sequence"/>
</dbReference>
<evidence type="ECO:0000256" key="11">
    <source>
        <dbReference type="ARBA" id="ARBA00023002"/>
    </source>
</evidence>
<evidence type="ECO:0000313" key="18">
    <source>
        <dbReference type="Proteomes" id="UP001041814"/>
    </source>
</evidence>
<accession>A0ABS1DWQ5</accession>
<evidence type="ECO:0000259" key="16">
    <source>
        <dbReference type="PROSITE" id="PS51379"/>
    </source>
</evidence>
<dbReference type="InterPro" id="IPR009051">
    <property type="entry name" value="Helical_ferredxn"/>
</dbReference>
<comment type="cofactor">
    <cofactor evidence="15">
        <name>[2Fe-2S] cluster</name>
        <dbReference type="ChEBI" id="CHEBI:190135"/>
    </cofactor>
</comment>
<keyword evidence="12" id="KW-0408">Iron</keyword>
<protein>
    <recommendedName>
        <fullName evidence="6">Succinate dehydrogenase iron-sulfur subunit</fullName>
        <ecNumber evidence="5">1.3.5.1</ecNumber>
    </recommendedName>
</protein>
<dbReference type="InterPro" id="IPR006058">
    <property type="entry name" value="2Fe2S_fd_BS"/>
</dbReference>
<name>A0ABS1DWQ5_RUBGE</name>
<dbReference type="Pfam" id="PF13183">
    <property type="entry name" value="Fer4_8"/>
    <property type="match status" value="1"/>
</dbReference>
<evidence type="ECO:0000256" key="7">
    <source>
        <dbReference type="ARBA" id="ARBA00022485"/>
    </source>
</evidence>
<sequence>MTDTTPTPAAAAPRTIEIECLRYDPEQDSAPHFQSWQVPFDDDTSVLQGLQYIKDHLDGSLTFRWSCRMAICGSCGKMINGVPQLSCHAFLRDYWPNKVRVEPLANFAIVRDLVVDQNEFLDKLESVQPWMQPCEKLNVADGPQRQTPAQLDQYYQFSQCINCLLCYAACPQVGLKPEFIGPAALALMHRYNADSRDRGWEARAEVANAEEGVWGCTLVGYCSEVCPKGVDPAHAINQNKVNSTMDYFGVRKLLAPKGGAR</sequence>
<keyword evidence="8" id="KW-0816">Tricarboxylic acid cycle</keyword>
<keyword evidence="7" id="KW-0004">4Fe-4S</keyword>
<evidence type="ECO:0000256" key="6">
    <source>
        <dbReference type="ARBA" id="ARBA00022131"/>
    </source>
</evidence>
<evidence type="ECO:0000256" key="4">
    <source>
        <dbReference type="ARBA" id="ARBA00009433"/>
    </source>
</evidence>
<gene>
    <name evidence="17" type="ORF">CKO43_14145</name>
</gene>
<evidence type="ECO:0000256" key="5">
    <source>
        <dbReference type="ARBA" id="ARBA00012792"/>
    </source>
</evidence>
<dbReference type="NCBIfam" id="NF009051">
    <property type="entry name" value="PRK12385.1"/>
    <property type="match status" value="1"/>
</dbReference>
<dbReference type="Pfam" id="PF13085">
    <property type="entry name" value="Fer2_3"/>
    <property type="match status" value="1"/>
</dbReference>
<dbReference type="CDD" id="cd00207">
    <property type="entry name" value="fer2"/>
    <property type="match status" value="1"/>
</dbReference>
<dbReference type="InterPro" id="IPR001041">
    <property type="entry name" value="2Fe-2S_ferredoxin-type"/>
</dbReference>
<dbReference type="NCBIfam" id="NF004616">
    <property type="entry name" value="PRK05950.1"/>
    <property type="match status" value="1"/>
</dbReference>
<comment type="cofactor">
    <cofactor evidence="2">
        <name>[4Fe-4S] cluster</name>
        <dbReference type="ChEBI" id="CHEBI:49883"/>
    </cofactor>
</comment>
<keyword evidence="10" id="KW-0479">Metal-binding</keyword>
<evidence type="ECO:0000256" key="3">
    <source>
        <dbReference type="ARBA" id="ARBA00004894"/>
    </source>
</evidence>
<dbReference type="InterPro" id="IPR036010">
    <property type="entry name" value="2Fe-2S_ferredoxin-like_sf"/>
</dbReference>
<dbReference type="RefSeq" id="WP_200231636.1">
    <property type="nucleotide sequence ID" value="NZ_NRRT01000078.1"/>
</dbReference>
<organism evidence="17 18">
    <name type="scientific">Rubrivivax gelatinosus</name>
    <name type="common">Rhodocyclus gelatinosus</name>
    <name type="synonym">Rhodopseudomonas gelatinosa</name>
    <dbReference type="NCBI Taxonomy" id="28068"/>
    <lineage>
        <taxon>Bacteria</taxon>
        <taxon>Pseudomonadati</taxon>
        <taxon>Pseudomonadota</taxon>
        <taxon>Betaproteobacteria</taxon>
        <taxon>Burkholderiales</taxon>
        <taxon>Sphaerotilaceae</taxon>
        <taxon>Rubrivivax</taxon>
    </lineage>
</organism>
<comment type="similarity">
    <text evidence="4">Belongs to the succinate dehydrogenase/fumarate reductase iron-sulfur protein family.</text>
</comment>
<evidence type="ECO:0000256" key="8">
    <source>
        <dbReference type="ARBA" id="ARBA00022532"/>
    </source>
</evidence>
<dbReference type="SUPFAM" id="SSF54292">
    <property type="entry name" value="2Fe-2S ferredoxin-like"/>
    <property type="match status" value="1"/>
</dbReference>
<keyword evidence="13" id="KW-0411">Iron-sulfur</keyword>
<keyword evidence="14" id="KW-0003">3Fe-4S</keyword>
<evidence type="ECO:0000256" key="9">
    <source>
        <dbReference type="ARBA" id="ARBA00022714"/>
    </source>
</evidence>
<evidence type="ECO:0000256" key="2">
    <source>
        <dbReference type="ARBA" id="ARBA00001966"/>
    </source>
</evidence>
<comment type="caution">
    <text evidence="17">The sequence shown here is derived from an EMBL/GenBank/DDBJ whole genome shotgun (WGS) entry which is preliminary data.</text>
</comment>
<dbReference type="InterPro" id="IPR004489">
    <property type="entry name" value="Succ_DH/fum_Rdtase_Fe-S"/>
</dbReference>
<dbReference type="PROSITE" id="PS00197">
    <property type="entry name" value="2FE2S_FER_1"/>
    <property type="match status" value="1"/>
</dbReference>
<keyword evidence="18" id="KW-1185">Reference proteome</keyword>
<dbReference type="PANTHER" id="PTHR11921:SF29">
    <property type="entry name" value="SUCCINATE DEHYDROGENASE [UBIQUINONE] IRON-SULFUR SUBUNIT, MITOCHONDRIAL"/>
    <property type="match status" value="1"/>
</dbReference>
<dbReference type="InterPro" id="IPR012675">
    <property type="entry name" value="Beta-grasp_dom_sf"/>
</dbReference>
<evidence type="ECO:0000256" key="15">
    <source>
        <dbReference type="ARBA" id="ARBA00034078"/>
    </source>
</evidence>
<proteinExistence type="inferred from homology"/>
<dbReference type="EMBL" id="NRRU01000050">
    <property type="protein sequence ID" value="MBK1713918.1"/>
    <property type="molecule type" value="Genomic_DNA"/>
</dbReference>
<dbReference type="InterPro" id="IPR050573">
    <property type="entry name" value="SDH/FRD_Iron-Sulfur"/>
</dbReference>
<dbReference type="PANTHER" id="PTHR11921">
    <property type="entry name" value="SUCCINATE DEHYDROGENASE IRON-SULFUR PROTEIN"/>
    <property type="match status" value="1"/>
</dbReference>
<evidence type="ECO:0000256" key="1">
    <source>
        <dbReference type="ARBA" id="ARBA00001927"/>
    </source>
</evidence>
<dbReference type="SUPFAM" id="SSF46548">
    <property type="entry name" value="alpha-helical ferredoxin"/>
    <property type="match status" value="1"/>
</dbReference>